<evidence type="ECO:0000256" key="1">
    <source>
        <dbReference type="SAM" id="Coils"/>
    </source>
</evidence>
<protein>
    <submittedName>
        <fullName evidence="2">DUF465 domain-containing protein</fullName>
    </submittedName>
</protein>
<gene>
    <name evidence="2" type="ORF">M3P21_10185</name>
</gene>
<dbReference type="EMBL" id="JAMFMB010000011">
    <property type="protein sequence ID" value="MCL6283898.1"/>
    <property type="molecule type" value="Genomic_DNA"/>
</dbReference>
<sequence length="81" mass="9459">MNKSPRVKALSLRIRMAELKNRHHELKARIAKELKRPLPCSLQLRKLKRRRLLIKDELARHEGLLRLLDAMPRPGKLGNPA</sequence>
<keyword evidence="1" id="KW-0175">Coiled coil</keyword>
<keyword evidence="3" id="KW-1185">Reference proteome</keyword>
<dbReference type="InterPro" id="IPR038444">
    <property type="entry name" value="DUF465_sf"/>
</dbReference>
<evidence type="ECO:0000313" key="3">
    <source>
        <dbReference type="Proteomes" id="UP001203880"/>
    </source>
</evidence>
<dbReference type="Pfam" id="PF04325">
    <property type="entry name" value="DUF465"/>
    <property type="match status" value="1"/>
</dbReference>
<comment type="caution">
    <text evidence="2">The sequence shown here is derived from an EMBL/GenBank/DDBJ whole genome shotgun (WGS) entry which is preliminary data.</text>
</comment>
<proteinExistence type="predicted"/>
<reference evidence="2" key="1">
    <citation type="submission" date="2022-05" db="EMBL/GenBank/DDBJ databases">
        <authorList>
            <person name="Park J.-S."/>
        </authorList>
    </citation>
    <scope>NUCLEOTIDE SEQUENCE</scope>
    <source>
        <strain evidence="2">2012CJ41-6</strain>
    </source>
</reference>
<organism evidence="2 3">
    <name type="scientific">Ruegeria spongiae</name>
    <dbReference type="NCBI Taxonomy" id="2942209"/>
    <lineage>
        <taxon>Bacteria</taxon>
        <taxon>Pseudomonadati</taxon>
        <taxon>Pseudomonadota</taxon>
        <taxon>Alphaproteobacteria</taxon>
        <taxon>Rhodobacterales</taxon>
        <taxon>Roseobacteraceae</taxon>
        <taxon>Ruegeria</taxon>
    </lineage>
</organism>
<name>A0ABT0Q1Z8_9RHOB</name>
<dbReference type="Gene3D" id="6.10.280.50">
    <property type="match status" value="1"/>
</dbReference>
<evidence type="ECO:0000313" key="2">
    <source>
        <dbReference type="EMBL" id="MCL6283898.1"/>
    </source>
</evidence>
<dbReference type="Proteomes" id="UP001203880">
    <property type="component" value="Unassembled WGS sequence"/>
</dbReference>
<feature type="coiled-coil region" evidence="1">
    <location>
        <begin position="9"/>
        <end position="36"/>
    </location>
</feature>
<accession>A0ABT0Q1Z8</accession>
<dbReference type="InterPro" id="IPR007420">
    <property type="entry name" value="DUF465"/>
</dbReference>
<dbReference type="RefSeq" id="WP_249709806.1">
    <property type="nucleotide sequence ID" value="NZ_JAMFMB010000011.1"/>
</dbReference>